<dbReference type="EMBL" id="BMMS01000009">
    <property type="protein sequence ID" value="GGO86980.1"/>
    <property type="molecule type" value="Genomic_DNA"/>
</dbReference>
<accession>A0A918DW30</accession>
<name>A0A918DW30_9ACTN</name>
<evidence type="ECO:0000313" key="4">
    <source>
        <dbReference type="Proteomes" id="UP000641932"/>
    </source>
</evidence>
<feature type="transmembrane region" description="Helical" evidence="2">
    <location>
        <begin position="267"/>
        <end position="285"/>
    </location>
</feature>
<evidence type="ECO:0000256" key="2">
    <source>
        <dbReference type="SAM" id="Phobius"/>
    </source>
</evidence>
<evidence type="ECO:0000313" key="3">
    <source>
        <dbReference type="EMBL" id="GGO86980.1"/>
    </source>
</evidence>
<evidence type="ECO:0000256" key="1">
    <source>
        <dbReference type="SAM" id="MobiDB-lite"/>
    </source>
</evidence>
<keyword evidence="2" id="KW-1133">Transmembrane helix</keyword>
<feature type="transmembrane region" description="Helical" evidence="2">
    <location>
        <begin position="229"/>
        <end position="255"/>
    </location>
</feature>
<reference evidence="3" key="1">
    <citation type="journal article" date="2014" name="Int. J. Syst. Evol. Microbiol.">
        <title>Complete genome sequence of Corynebacterium casei LMG S-19264T (=DSM 44701T), isolated from a smear-ripened cheese.</title>
        <authorList>
            <consortium name="US DOE Joint Genome Institute (JGI-PGF)"/>
            <person name="Walter F."/>
            <person name="Albersmeier A."/>
            <person name="Kalinowski J."/>
            <person name="Ruckert C."/>
        </authorList>
    </citation>
    <scope>NUCLEOTIDE SEQUENCE</scope>
    <source>
        <strain evidence="3">CGMCC 4.7201</strain>
    </source>
</reference>
<feature type="region of interest" description="Disordered" evidence="1">
    <location>
        <begin position="113"/>
        <end position="208"/>
    </location>
</feature>
<comment type="caution">
    <text evidence="3">The sequence shown here is derived from an EMBL/GenBank/DDBJ whole genome shotgun (WGS) entry which is preliminary data.</text>
</comment>
<gene>
    <name evidence="3" type="ORF">GCM10012280_24390</name>
</gene>
<dbReference type="RefSeq" id="WP_189131627.1">
    <property type="nucleotide sequence ID" value="NZ_BMMS01000009.1"/>
</dbReference>
<dbReference type="Proteomes" id="UP000641932">
    <property type="component" value="Unassembled WGS sequence"/>
</dbReference>
<sequence length="335" mass="36340">MGIESEQLIYDYLSRVGDLAQSALPAAERLRLVTQLRQDIERERERSAGQADNPAAVRRILGKLGSPDTVVERAAAWGDTPQDDPDAPPFPGSEVLVDPAEVAVAAEWWRLPQQRSGSADSEPADPDPADPGLNVSSLPPGFLPKPTVVSPSKSTFGGVGKTTDVPAQRGFEQKKARKHWWSPLSPADPGPDPGTAVEQAEPQRRRGLLRRRRNAAAFSPARGVFWREWLAAALLLVGTFTGSLFVVAAGWLVAYYSSRLTRMEAQVAALGIPALTATGTFTWLWGRNTGRWGEPLKDGRMGPALQDALPVMVRVAAIGSAVYLVWRADRRARRG</sequence>
<dbReference type="AlphaFoldDB" id="A0A918DW30"/>
<keyword evidence="4" id="KW-1185">Reference proteome</keyword>
<feature type="transmembrane region" description="Helical" evidence="2">
    <location>
        <begin position="305"/>
        <end position="326"/>
    </location>
</feature>
<organism evidence="3 4">
    <name type="scientific">Wenjunlia tyrosinilytica</name>
    <dbReference type="NCBI Taxonomy" id="1544741"/>
    <lineage>
        <taxon>Bacteria</taxon>
        <taxon>Bacillati</taxon>
        <taxon>Actinomycetota</taxon>
        <taxon>Actinomycetes</taxon>
        <taxon>Kitasatosporales</taxon>
        <taxon>Streptomycetaceae</taxon>
        <taxon>Wenjunlia</taxon>
    </lineage>
</organism>
<reference evidence="3" key="2">
    <citation type="submission" date="2020-09" db="EMBL/GenBank/DDBJ databases">
        <authorList>
            <person name="Sun Q."/>
            <person name="Zhou Y."/>
        </authorList>
    </citation>
    <scope>NUCLEOTIDE SEQUENCE</scope>
    <source>
        <strain evidence="3">CGMCC 4.7201</strain>
    </source>
</reference>
<proteinExistence type="predicted"/>
<keyword evidence="2" id="KW-0472">Membrane</keyword>
<keyword evidence="2" id="KW-0812">Transmembrane</keyword>
<protein>
    <submittedName>
        <fullName evidence="3">Membrane protein</fullName>
    </submittedName>
</protein>